<dbReference type="OrthoDB" id="9804721at2"/>
<dbReference type="SUPFAM" id="SSF52402">
    <property type="entry name" value="Adenine nucleotide alpha hydrolases-like"/>
    <property type="match status" value="1"/>
</dbReference>
<comment type="similarity">
    <text evidence="1">Belongs to the universal stress protein A family.</text>
</comment>
<evidence type="ECO:0000259" key="2">
    <source>
        <dbReference type="Pfam" id="PF00582"/>
    </source>
</evidence>
<dbReference type="InterPro" id="IPR006016">
    <property type="entry name" value="UspA"/>
</dbReference>
<dbReference type="RefSeq" id="WP_057196285.1">
    <property type="nucleotide sequence ID" value="NZ_PZZL01000023.1"/>
</dbReference>
<name>A0A2T4YWJ0_9HYPH</name>
<evidence type="ECO:0000256" key="1">
    <source>
        <dbReference type="ARBA" id="ARBA00008791"/>
    </source>
</evidence>
<dbReference type="InterPro" id="IPR006015">
    <property type="entry name" value="Universal_stress_UspA"/>
</dbReference>
<dbReference type="PRINTS" id="PR01438">
    <property type="entry name" value="UNVRSLSTRESS"/>
</dbReference>
<protein>
    <submittedName>
        <fullName evidence="3">Nucleotide-binding universal stress UspA family protein</fullName>
    </submittedName>
</protein>
<accession>A0A2T4YWJ0</accession>
<dbReference type="CDD" id="cd00293">
    <property type="entry name" value="USP-like"/>
    <property type="match status" value="1"/>
</dbReference>
<dbReference type="Pfam" id="PF00582">
    <property type="entry name" value="Usp"/>
    <property type="match status" value="1"/>
</dbReference>
<comment type="caution">
    <text evidence="3">The sequence shown here is derived from an EMBL/GenBank/DDBJ whole genome shotgun (WGS) entry which is preliminary data.</text>
</comment>
<evidence type="ECO:0000313" key="3">
    <source>
        <dbReference type="EMBL" id="PTM48654.1"/>
    </source>
</evidence>
<organism evidence="3 4">
    <name type="scientific">Phreatobacter oligotrophus</name>
    <dbReference type="NCBI Taxonomy" id="1122261"/>
    <lineage>
        <taxon>Bacteria</taxon>
        <taxon>Pseudomonadati</taxon>
        <taxon>Pseudomonadota</taxon>
        <taxon>Alphaproteobacteria</taxon>
        <taxon>Hyphomicrobiales</taxon>
        <taxon>Phreatobacteraceae</taxon>
        <taxon>Phreatobacter</taxon>
    </lineage>
</organism>
<dbReference type="AlphaFoldDB" id="A0A2T4YWJ0"/>
<keyword evidence="4" id="KW-1185">Reference proteome</keyword>
<reference evidence="3 4" key="1">
    <citation type="submission" date="2018-04" db="EMBL/GenBank/DDBJ databases">
        <title>Genomic Encyclopedia of Archaeal and Bacterial Type Strains, Phase II (KMG-II): from individual species to whole genera.</title>
        <authorList>
            <person name="Goeker M."/>
        </authorList>
    </citation>
    <scope>NUCLEOTIDE SEQUENCE [LARGE SCALE GENOMIC DNA]</scope>
    <source>
        <strain evidence="3 4">DSM 25521</strain>
    </source>
</reference>
<dbReference type="EMBL" id="PZZL01000023">
    <property type="protein sequence ID" value="PTM48654.1"/>
    <property type="molecule type" value="Genomic_DNA"/>
</dbReference>
<evidence type="ECO:0000313" key="4">
    <source>
        <dbReference type="Proteomes" id="UP000241808"/>
    </source>
</evidence>
<sequence length="283" mass="30228">MAFKDLLMVLTTYPDPTPVAELAQGVDFAAAIGAKISAVACEVEFRIPGSVVGNLLNVPALAAAESRKSSTNALALLTTFQQAAEKREVFHERRSETCLISEVADVLVEHARLRDLTIVPVGEGDYVDVGDWYVEQIVFGSGRPTLITPKPASHRGALTLNTAVVAWDFSRPAARAIADAIPILAMAKRVYVVTVTGDKAINTRRSGAELAKHLAIHGVEVTLDTTNAAGRSIGDTLDSYVASREADLLVMGAYGHSRIRDFILGGATKSMLARPPLPIFLSH</sequence>
<dbReference type="Gene3D" id="3.40.50.12370">
    <property type="match status" value="1"/>
</dbReference>
<proteinExistence type="inferred from homology"/>
<gene>
    <name evidence="3" type="ORF">C8P69_1237</name>
</gene>
<dbReference type="Proteomes" id="UP000241808">
    <property type="component" value="Unassembled WGS sequence"/>
</dbReference>
<feature type="domain" description="UspA" evidence="2">
    <location>
        <begin position="163"/>
        <end position="279"/>
    </location>
</feature>